<dbReference type="EMBL" id="HBFR01025689">
    <property type="protein sequence ID" value="CAD8891262.1"/>
    <property type="molecule type" value="Transcribed_RNA"/>
</dbReference>
<accession>A0A7S1BMR7</accession>
<evidence type="ECO:0000313" key="1">
    <source>
        <dbReference type="EMBL" id="CAD8891262.1"/>
    </source>
</evidence>
<gene>
    <name evidence="1" type="ORF">CHYS00102_LOCUS18468</name>
</gene>
<reference evidence="1" key="1">
    <citation type="submission" date="2021-01" db="EMBL/GenBank/DDBJ databases">
        <authorList>
            <person name="Corre E."/>
            <person name="Pelletier E."/>
            <person name="Niang G."/>
            <person name="Scheremetjew M."/>
            <person name="Finn R."/>
            <person name="Kale V."/>
            <person name="Holt S."/>
            <person name="Cochrane G."/>
            <person name="Meng A."/>
            <person name="Brown T."/>
            <person name="Cohen L."/>
        </authorList>
    </citation>
    <scope>NUCLEOTIDE SEQUENCE</scope>
    <source>
        <strain evidence="1">308</strain>
    </source>
</reference>
<sequence>MTLRQHLQKRTDVWMGAVSRNRWRERVASVEALLDGWTNHTWTKDPVTFAVELHAPDNPSYREEMSRMRAWRCRARELGVPFFALTVVREPVAHAVSSFYHYVRIEKRRRAYHRGPAEDSEAGLVGSAIAHPQCVFLARGEKAYEHDDGPGSPRGNLTREDCAALATEMLVDFDWIGTTATIDEETVPILDYLLGDGRRKGRKRKPPAAAVRENTRVGSLLSANTLTEATRQHLQNITKWDRSLLYDMARKQFSFARDWKPRIEAAAEARKTKQHR</sequence>
<proteinExistence type="predicted"/>
<dbReference type="InterPro" id="IPR027417">
    <property type="entry name" value="P-loop_NTPase"/>
</dbReference>
<protein>
    <submittedName>
        <fullName evidence="1">Uncharacterized protein</fullName>
    </submittedName>
</protein>
<dbReference type="AlphaFoldDB" id="A0A7S1BMR7"/>
<name>A0A7S1BMR7_9STRA</name>
<dbReference type="Gene3D" id="3.40.50.300">
    <property type="entry name" value="P-loop containing nucleotide triphosphate hydrolases"/>
    <property type="match status" value="1"/>
</dbReference>
<organism evidence="1">
    <name type="scientific">Corethron hystrix</name>
    <dbReference type="NCBI Taxonomy" id="216773"/>
    <lineage>
        <taxon>Eukaryota</taxon>
        <taxon>Sar</taxon>
        <taxon>Stramenopiles</taxon>
        <taxon>Ochrophyta</taxon>
        <taxon>Bacillariophyta</taxon>
        <taxon>Coscinodiscophyceae</taxon>
        <taxon>Corethrophycidae</taxon>
        <taxon>Corethrales</taxon>
        <taxon>Corethraceae</taxon>
        <taxon>Corethron</taxon>
    </lineage>
</organism>